<sequence length="69" mass="7650">MSRQSNAQVNACIECVREDGSYSGRALFKHNESPGRRRSAVTDEYVCTALTHLKRCDVVRSSFRAGSAL</sequence>
<evidence type="ECO:0000313" key="2">
    <source>
        <dbReference type="Proteomes" id="UP000270094"/>
    </source>
</evidence>
<dbReference type="Proteomes" id="UP000270094">
    <property type="component" value="Unassembled WGS sequence"/>
</dbReference>
<dbReference type="EMBL" id="UYYB01102511">
    <property type="protein sequence ID" value="VDM78629.1"/>
    <property type="molecule type" value="Genomic_DNA"/>
</dbReference>
<protein>
    <submittedName>
        <fullName evidence="1">Uncharacterized protein</fullName>
    </submittedName>
</protein>
<proteinExistence type="predicted"/>
<reference evidence="1 2" key="1">
    <citation type="submission" date="2018-11" db="EMBL/GenBank/DDBJ databases">
        <authorList>
            <consortium name="Pathogen Informatics"/>
        </authorList>
    </citation>
    <scope>NUCLEOTIDE SEQUENCE [LARGE SCALE GENOMIC DNA]</scope>
</reference>
<organism evidence="1 2">
    <name type="scientific">Strongylus vulgaris</name>
    <name type="common">Blood worm</name>
    <dbReference type="NCBI Taxonomy" id="40348"/>
    <lineage>
        <taxon>Eukaryota</taxon>
        <taxon>Metazoa</taxon>
        <taxon>Ecdysozoa</taxon>
        <taxon>Nematoda</taxon>
        <taxon>Chromadorea</taxon>
        <taxon>Rhabditida</taxon>
        <taxon>Rhabditina</taxon>
        <taxon>Rhabditomorpha</taxon>
        <taxon>Strongyloidea</taxon>
        <taxon>Strongylidae</taxon>
        <taxon>Strongylus</taxon>
    </lineage>
</organism>
<gene>
    <name evidence="1" type="ORF">SVUK_LOCUS13627</name>
</gene>
<dbReference type="AlphaFoldDB" id="A0A3P7JFB0"/>
<keyword evidence="2" id="KW-1185">Reference proteome</keyword>
<accession>A0A3P7JFB0</accession>
<evidence type="ECO:0000313" key="1">
    <source>
        <dbReference type="EMBL" id="VDM78629.1"/>
    </source>
</evidence>
<name>A0A3P7JFB0_STRVU</name>